<evidence type="ECO:0000313" key="2">
    <source>
        <dbReference type="Proteomes" id="UP000269945"/>
    </source>
</evidence>
<proteinExistence type="predicted"/>
<sequence length="47" mass="5794">MMPTKGRDDDASNEEQRRIRWEDKIGFHLEPEEFMEQSHRSIHLRVR</sequence>
<gene>
    <name evidence="1" type="ORF">BN2614_LOCUS2</name>
</gene>
<accession>A0A9X9MA21</accession>
<name>A0A9X9MA21_GULGU</name>
<protein>
    <submittedName>
        <fullName evidence="1">Uncharacterized protein</fullName>
    </submittedName>
</protein>
<dbReference type="EMBL" id="CYRY02045127">
    <property type="protein sequence ID" value="VCX40428.1"/>
    <property type="molecule type" value="Genomic_DNA"/>
</dbReference>
<reference evidence="1 2" key="1">
    <citation type="submission" date="2018-10" db="EMBL/GenBank/DDBJ databases">
        <authorList>
            <person name="Ekblom R."/>
            <person name="Jareborg N."/>
        </authorList>
    </citation>
    <scope>NUCLEOTIDE SEQUENCE [LARGE SCALE GENOMIC DNA]</scope>
    <source>
        <tissue evidence="1">Muscle</tissue>
    </source>
</reference>
<dbReference type="AlphaFoldDB" id="A0A9X9MA21"/>
<organism evidence="1 2">
    <name type="scientific">Gulo gulo</name>
    <name type="common">Wolverine</name>
    <name type="synonym">Gluton</name>
    <dbReference type="NCBI Taxonomy" id="48420"/>
    <lineage>
        <taxon>Eukaryota</taxon>
        <taxon>Metazoa</taxon>
        <taxon>Chordata</taxon>
        <taxon>Craniata</taxon>
        <taxon>Vertebrata</taxon>
        <taxon>Euteleostomi</taxon>
        <taxon>Mammalia</taxon>
        <taxon>Eutheria</taxon>
        <taxon>Laurasiatheria</taxon>
        <taxon>Carnivora</taxon>
        <taxon>Caniformia</taxon>
        <taxon>Musteloidea</taxon>
        <taxon>Mustelidae</taxon>
        <taxon>Guloninae</taxon>
        <taxon>Gulo</taxon>
    </lineage>
</organism>
<evidence type="ECO:0000313" key="1">
    <source>
        <dbReference type="EMBL" id="VCX40428.1"/>
    </source>
</evidence>
<dbReference type="Proteomes" id="UP000269945">
    <property type="component" value="Unassembled WGS sequence"/>
</dbReference>
<comment type="caution">
    <text evidence="1">The sequence shown here is derived from an EMBL/GenBank/DDBJ whole genome shotgun (WGS) entry which is preliminary data.</text>
</comment>
<keyword evidence="2" id="KW-1185">Reference proteome</keyword>